<dbReference type="Proteomes" id="UP000548476">
    <property type="component" value="Unassembled WGS sequence"/>
</dbReference>
<proteinExistence type="predicted"/>
<dbReference type="PROSITE" id="PS50943">
    <property type="entry name" value="HTH_CROC1"/>
    <property type="match status" value="1"/>
</dbReference>
<keyword evidence="3" id="KW-1185">Reference proteome</keyword>
<sequence>MAKNEALSLRAQWLGNRLRAARTAAGFKLVDVAEYTGLADATLSRFELGTLRIRKSYIRDLIDFYGVRAEDRAVLLQLNEDSWRRDWWDGDAADLDVGFIDYTWLEARAAGIRQYDPILINGLLQTPDYARAVSAAGLGNDMATLDRMVELRMTRQRIFDRETPTFLSIVLEEAPLRREIGSPDTHRDQLVNLIELARRDYLDIRIITTEAGWHRGWPGPFTLFELPDPHPDVVYIEGLVGRTFLEDQAKVQAYQHAYDELHAAALPPKKSVAYIESVLEGLT</sequence>
<dbReference type="InterPro" id="IPR001387">
    <property type="entry name" value="Cro/C1-type_HTH"/>
</dbReference>
<protein>
    <submittedName>
        <fullName evidence="2">Transcriptional regulator with XRE-family HTH domain</fullName>
    </submittedName>
</protein>
<dbReference type="RefSeq" id="WP_184789869.1">
    <property type="nucleotide sequence ID" value="NZ_BONT01000072.1"/>
</dbReference>
<dbReference type="InterPro" id="IPR010982">
    <property type="entry name" value="Lambda_DNA-bd_dom_sf"/>
</dbReference>
<dbReference type="Pfam" id="PF13560">
    <property type="entry name" value="HTH_31"/>
    <property type="match status" value="1"/>
</dbReference>
<dbReference type="EMBL" id="JACHGT010000011">
    <property type="protein sequence ID" value="MBB6037032.1"/>
    <property type="molecule type" value="Genomic_DNA"/>
</dbReference>
<feature type="domain" description="HTH cro/C1-type" evidence="1">
    <location>
        <begin position="18"/>
        <end position="72"/>
    </location>
</feature>
<dbReference type="Gene3D" id="1.10.260.40">
    <property type="entry name" value="lambda repressor-like DNA-binding domains"/>
    <property type="match status" value="1"/>
</dbReference>
<comment type="caution">
    <text evidence="2">The sequence shown here is derived from an EMBL/GenBank/DDBJ whole genome shotgun (WGS) entry which is preliminary data.</text>
</comment>
<evidence type="ECO:0000259" key="1">
    <source>
        <dbReference type="PROSITE" id="PS50943"/>
    </source>
</evidence>
<dbReference type="AlphaFoldDB" id="A0A841FU09"/>
<accession>A0A841FU09</accession>
<evidence type="ECO:0000313" key="2">
    <source>
        <dbReference type="EMBL" id="MBB6037032.1"/>
    </source>
</evidence>
<organism evidence="2 3">
    <name type="scientific">Phytomonospora endophytica</name>
    <dbReference type="NCBI Taxonomy" id="714109"/>
    <lineage>
        <taxon>Bacteria</taxon>
        <taxon>Bacillati</taxon>
        <taxon>Actinomycetota</taxon>
        <taxon>Actinomycetes</taxon>
        <taxon>Micromonosporales</taxon>
        <taxon>Micromonosporaceae</taxon>
        <taxon>Phytomonospora</taxon>
    </lineage>
</organism>
<dbReference type="SMART" id="SM00530">
    <property type="entry name" value="HTH_XRE"/>
    <property type="match status" value="1"/>
</dbReference>
<evidence type="ECO:0000313" key="3">
    <source>
        <dbReference type="Proteomes" id="UP000548476"/>
    </source>
</evidence>
<dbReference type="InterPro" id="IPR043917">
    <property type="entry name" value="DUF5753"/>
</dbReference>
<name>A0A841FU09_9ACTN</name>
<dbReference type="SUPFAM" id="SSF47413">
    <property type="entry name" value="lambda repressor-like DNA-binding domains"/>
    <property type="match status" value="1"/>
</dbReference>
<dbReference type="GO" id="GO:0003677">
    <property type="term" value="F:DNA binding"/>
    <property type="evidence" value="ECO:0007669"/>
    <property type="project" value="InterPro"/>
</dbReference>
<reference evidence="2 3" key="1">
    <citation type="submission" date="2020-08" db="EMBL/GenBank/DDBJ databases">
        <title>Genomic Encyclopedia of Type Strains, Phase IV (KMG-IV): sequencing the most valuable type-strain genomes for metagenomic binning, comparative biology and taxonomic classification.</title>
        <authorList>
            <person name="Goeker M."/>
        </authorList>
    </citation>
    <scope>NUCLEOTIDE SEQUENCE [LARGE SCALE GENOMIC DNA]</scope>
    <source>
        <strain evidence="2 3">YIM 65646</strain>
    </source>
</reference>
<dbReference type="CDD" id="cd00093">
    <property type="entry name" value="HTH_XRE"/>
    <property type="match status" value="1"/>
</dbReference>
<dbReference type="Pfam" id="PF19054">
    <property type="entry name" value="DUF5753"/>
    <property type="match status" value="1"/>
</dbReference>
<gene>
    <name evidence="2" type="ORF">HNR73_004905</name>
</gene>